<dbReference type="InterPro" id="IPR047705">
    <property type="entry name" value="AimR-like"/>
</dbReference>
<dbReference type="EMBL" id="JAFBDR010000008">
    <property type="protein sequence ID" value="MBM7571300.1"/>
    <property type="molecule type" value="Genomic_DNA"/>
</dbReference>
<accession>A0ABS2MZL7</accession>
<evidence type="ECO:0000313" key="1">
    <source>
        <dbReference type="EMBL" id="MBM7571300.1"/>
    </source>
</evidence>
<sequence>MSKQRSIKRTFNKDYDESLHLHHYLAIVSKNNDEKTVIRLSKKFCLESKRESDWRVGMEFLYMNGCLQEVRQLITRNKQSHNCVNKTWGIVYDIMLQWKNRAKAAHLLLHELNEIKTNTPELACIVSFLKVSIHYSTYQFDCIGSYLDNIAKQLSKIENPLLASSFTIRYHELLFIYYWKRNELILARKYGFRAINQTYHLEKKAHLHIRLALSYIYEDFTSSIYHLNEAIKLAKVFDNQPLLSIITEHNYPFVCAHFGQADGVQTTDLSEQAHLEIAKGNLKKAKSILSKIPINSPFRKYYLGLATGDRELLIHAYYDFVERRSDHFFARMPLQAFKQP</sequence>
<keyword evidence="2" id="KW-1185">Reference proteome</keyword>
<protein>
    <recommendedName>
        <fullName evidence="3">Tetratricopeptide repeat protein</fullName>
    </recommendedName>
</protein>
<dbReference type="NCBIfam" id="NF038310">
    <property type="entry name" value="lysogeny_AimR"/>
    <property type="match status" value="1"/>
</dbReference>
<reference evidence="1 2" key="1">
    <citation type="submission" date="2021-01" db="EMBL/GenBank/DDBJ databases">
        <title>Genomic Encyclopedia of Type Strains, Phase IV (KMG-IV): sequencing the most valuable type-strain genomes for metagenomic binning, comparative biology and taxonomic classification.</title>
        <authorList>
            <person name="Goeker M."/>
        </authorList>
    </citation>
    <scope>NUCLEOTIDE SEQUENCE [LARGE SCALE GENOMIC DNA]</scope>
    <source>
        <strain evidence="1 2">DSM 23711</strain>
    </source>
</reference>
<name>A0ABS2MZL7_9BACI</name>
<evidence type="ECO:0000313" key="2">
    <source>
        <dbReference type="Proteomes" id="UP001296943"/>
    </source>
</evidence>
<organism evidence="1 2">
    <name type="scientific">Aquibacillus albus</name>
    <dbReference type="NCBI Taxonomy" id="1168171"/>
    <lineage>
        <taxon>Bacteria</taxon>
        <taxon>Bacillati</taxon>
        <taxon>Bacillota</taxon>
        <taxon>Bacilli</taxon>
        <taxon>Bacillales</taxon>
        <taxon>Bacillaceae</taxon>
        <taxon>Aquibacillus</taxon>
    </lineage>
</organism>
<gene>
    <name evidence="1" type="ORF">JOC48_001796</name>
</gene>
<dbReference type="Proteomes" id="UP001296943">
    <property type="component" value="Unassembled WGS sequence"/>
</dbReference>
<proteinExistence type="predicted"/>
<dbReference type="Pfam" id="PF22871">
    <property type="entry name" value="AimR"/>
    <property type="match status" value="1"/>
</dbReference>
<dbReference type="RefSeq" id="WP_204498812.1">
    <property type="nucleotide sequence ID" value="NZ_JAFBDR010000008.1"/>
</dbReference>
<comment type="caution">
    <text evidence="1">The sequence shown here is derived from an EMBL/GenBank/DDBJ whole genome shotgun (WGS) entry which is preliminary data.</text>
</comment>
<evidence type="ECO:0008006" key="3">
    <source>
        <dbReference type="Google" id="ProtNLM"/>
    </source>
</evidence>